<feature type="domain" description="Solute-binding protein family 3/N-terminal" evidence="3">
    <location>
        <begin position="41"/>
        <end position="159"/>
    </location>
</feature>
<dbReference type="KEGG" id="asem:NNL22_16940"/>
<dbReference type="SUPFAM" id="SSF53850">
    <property type="entry name" value="Periplasmic binding protein-like II"/>
    <property type="match status" value="1"/>
</dbReference>
<evidence type="ECO:0000256" key="1">
    <source>
        <dbReference type="ARBA" id="ARBA00010333"/>
    </source>
</evidence>
<dbReference type="PANTHER" id="PTHR35936:SF19">
    <property type="entry name" value="AMINO-ACID-BINDING PROTEIN YXEM-RELATED"/>
    <property type="match status" value="1"/>
</dbReference>
<dbReference type="Proteomes" id="UP001164472">
    <property type="component" value="Chromosome"/>
</dbReference>
<keyword evidence="2" id="KW-0732">Signal</keyword>
<dbReference type="AlphaFoldDB" id="A0A9E8HRY4"/>
<dbReference type="InterPro" id="IPR001638">
    <property type="entry name" value="Solute-binding_3/MltF_N"/>
</dbReference>
<dbReference type="PANTHER" id="PTHR35936">
    <property type="entry name" value="MEMBRANE-BOUND LYTIC MUREIN TRANSGLYCOSYLASE F"/>
    <property type="match status" value="1"/>
</dbReference>
<name>A0A9E8HRY4_9ALTE</name>
<gene>
    <name evidence="4" type="ORF">NNL22_16940</name>
</gene>
<dbReference type="Pfam" id="PF00497">
    <property type="entry name" value="SBP_bac_3"/>
    <property type="match status" value="1"/>
</dbReference>
<evidence type="ECO:0000313" key="4">
    <source>
        <dbReference type="EMBL" id="UZW74684.1"/>
    </source>
</evidence>
<dbReference type="EMBL" id="CP101527">
    <property type="protein sequence ID" value="UZW74684.1"/>
    <property type="molecule type" value="Genomic_DNA"/>
</dbReference>
<organism evidence="4 5">
    <name type="scientific">Alkalimarinus sediminis</name>
    <dbReference type="NCBI Taxonomy" id="1632866"/>
    <lineage>
        <taxon>Bacteria</taxon>
        <taxon>Pseudomonadati</taxon>
        <taxon>Pseudomonadota</taxon>
        <taxon>Gammaproteobacteria</taxon>
        <taxon>Alteromonadales</taxon>
        <taxon>Alteromonadaceae</taxon>
        <taxon>Alkalimarinus</taxon>
    </lineage>
</organism>
<sequence>MLSVKTLLSFIRHAFLAMTLLVGLTSPSFGACDKKLRFGWANWAPYHFKNEAGQDIGVSFDVMDKITKAINCEYDAYQFPWKRLTYLMTTGGIDVLAGIQPNAEGAKIAYFSKPYGYQYIALFVRKGESEKYPIKSLNELNRYKFLLGVRDNVDYGPEFKRMLKNPQFKAKLDWLAGPTNPKNLLQKESTAYSWTLLRVNLL</sequence>
<dbReference type="RefSeq" id="WP_251810111.1">
    <property type="nucleotide sequence ID" value="NZ_CP101527.1"/>
</dbReference>
<dbReference type="PROSITE" id="PS51257">
    <property type="entry name" value="PROKAR_LIPOPROTEIN"/>
    <property type="match status" value="1"/>
</dbReference>
<protein>
    <submittedName>
        <fullName evidence="4">Transporter substrate-binding domain-containing protein</fullName>
    </submittedName>
</protein>
<proteinExistence type="inferred from homology"/>
<evidence type="ECO:0000313" key="5">
    <source>
        <dbReference type="Proteomes" id="UP001164472"/>
    </source>
</evidence>
<reference evidence="4" key="1">
    <citation type="submission" date="2022-07" db="EMBL/GenBank/DDBJ databases">
        <title>Alkalimarinus sp. nov., isolated from gut of a Alitta virens.</title>
        <authorList>
            <person name="Yang A.I."/>
            <person name="Shin N.-R."/>
        </authorList>
    </citation>
    <scope>NUCLEOTIDE SEQUENCE</scope>
    <source>
        <strain evidence="4">FA028</strain>
    </source>
</reference>
<evidence type="ECO:0000256" key="2">
    <source>
        <dbReference type="ARBA" id="ARBA00022729"/>
    </source>
</evidence>
<comment type="similarity">
    <text evidence="1">Belongs to the bacterial solute-binding protein 3 family.</text>
</comment>
<accession>A0A9E8HRY4</accession>
<dbReference type="Gene3D" id="3.40.190.10">
    <property type="entry name" value="Periplasmic binding protein-like II"/>
    <property type="match status" value="1"/>
</dbReference>
<evidence type="ECO:0000259" key="3">
    <source>
        <dbReference type="Pfam" id="PF00497"/>
    </source>
</evidence>
<keyword evidence="5" id="KW-1185">Reference proteome</keyword>